<evidence type="ECO:0000313" key="6">
    <source>
        <dbReference type="Proteomes" id="UP000287519"/>
    </source>
</evidence>
<dbReference type="Gene3D" id="3.30.565.10">
    <property type="entry name" value="Histidine kinase-like ATPase, C-terminal domain"/>
    <property type="match status" value="1"/>
</dbReference>
<dbReference type="SMART" id="SM00421">
    <property type="entry name" value="HTH_LUXR"/>
    <property type="match status" value="1"/>
</dbReference>
<dbReference type="GO" id="GO:0003677">
    <property type="term" value="F:DNA binding"/>
    <property type="evidence" value="ECO:0007669"/>
    <property type="project" value="UniProtKB-KW"/>
</dbReference>
<feature type="domain" description="HTH luxR-type" evidence="4">
    <location>
        <begin position="354"/>
        <end position="419"/>
    </location>
</feature>
<evidence type="ECO:0000256" key="3">
    <source>
        <dbReference type="ARBA" id="ARBA00023163"/>
    </source>
</evidence>
<name>A0A402CKU7_RHOWR</name>
<dbReference type="PROSITE" id="PS50043">
    <property type="entry name" value="HTH_LUXR_2"/>
    <property type="match status" value="1"/>
</dbReference>
<dbReference type="SUPFAM" id="SSF46894">
    <property type="entry name" value="C-terminal effector domain of the bipartite response regulators"/>
    <property type="match status" value="1"/>
</dbReference>
<dbReference type="CDD" id="cd06170">
    <property type="entry name" value="LuxR_C_like"/>
    <property type="match status" value="1"/>
</dbReference>
<dbReference type="InterPro" id="IPR036388">
    <property type="entry name" value="WH-like_DNA-bd_sf"/>
</dbReference>
<dbReference type="PRINTS" id="PR00038">
    <property type="entry name" value="HTHLUXR"/>
</dbReference>
<evidence type="ECO:0000256" key="2">
    <source>
        <dbReference type="ARBA" id="ARBA00023125"/>
    </source>
</evidence>
<organism evidence="5 6">
    <name type="scientific">Rhodococcus wratislaviensis</name>
    <name type="common">Tsukamurella wratislaviensis</name>
    <dbReference type="NCBI Taxonomy" id="44752"/>
    <lineage>
        <taxon>Bacteria</taxon>
        <taxon>Bacillati</taxon>
        <taxon>Actinomycetota</taxon>
        <taxon>Actinomycetes</taxon>
        <taxon>Mycobacteriales</taxon>
        <taxon>Nocardiaceae</taxon>
        <taxon>Rhodococcus</taxon>
    </lineage>
</organism>
<evidence type="ECO:0000259" key="4">
    <source>
        <dbReference type="PROSITE" id="PS50043"/>
    </source>
</evidence>
<evidence type="ECO:0000313" key="5">
    <source>
        <dbReference type="EMBL" id="GCE44270.1"/>
    </source>
</evidence>
<protein>
    <submittedName>
        <fullName evidence="5">Transcriptional regulator, LuxR family</fullName>
    </submittedName>
</protein>
<dbReference type="GO" id="GO:0006355">
    <property type="term" value="P:regulation of DNA-templated transcription"/>
    <property type="evidence" value="ECO:0007669"/>
    <property type="project" value="InterPro"/>
</dbReference>
<dbReference type="InterPro" id="IPR036890">
    <property type="entry name" value="HATPase_C_sf"/>
</dbReference>
<sequence>MVLPSATSVSPADVLGSMRDVIDGPLPDIAVRFSKFLADIWPHTALVIFTRECTGRPRKVSGDPAVVERVTIAELDALRTRMTEGTPFDDQTVVAGSKRKVWALLDATGTLLLVLPKPRQQIREVPLVAGAFGVVAVSIRHQVAQASPAYLAESRAASSERARTIVELTDLHAATLESILSTLRSKDLDDRRSRITASETASSALITLRSAGESDRILAEEAVTTAFARLQGELRPLLQHRPVRVDYVDPPVDGRALPGEVASAARAVVRSAVLAFATQSTLERIRIAWDCDGSNLLVEVRDDAEGGLDTDALVRQLSGRVHTLGGRIDVESVDGWGSRVAVAIPLDVPAARPDEQQLGDLNPRELEVLGHLATGKRNKAIADSLGISESTVKFHVAGVLKKLGVASRGEAGAIALEAGVRADTTGRH</sequence>
<dbReference type="AlphaFoldDB" id="A0A402CKU7"/>
<gene>
    <name evidence="5" type="ORF">Rhow_008691</name>
</gene>
<comment type="caution">
    <text evidence="5">The sequence shown here is derived from an EMBL/GenBank/DDBJ whole genome shotgun (WGS) entry which is preliminary data.</text>
</comment>
<keyword evidence="6" id="KW-1185">Reference proteome</keyword>
<dbReference type="Gene3D" id="1.10.10.10">
    <property type="entry name" value="Winged helix-like DNA-binding domain superfamily/Winged helix DNA-binding domain"/>
    <property type="match status" value="1"/>
</dbReference>
<dbReference type="PANTHER" id="PTHR44688">
    <property type="entry name" value="DNA-BINDING TRANSCRIPTIONAL ACTIVATOR DEVR_DOSR"/>
    <property type="match status" value="1"/>
</dbReference>
<dbReference type="InterPro" id="IPR016032">
    <property type="entry name" value="Sig_transdc_resp-reg_C-effctor"/>
</dbReference>
<dbReference type="InterPro" id="IPR000792">
    <property type="entry name" value="Tscrpt_reg_LuxR_C"/>
</dbReference>
<dbReference type="Pfam" id="PF00196">
    <property type="entry name" value="GerE"/>
    <property type="match status" value="1"/>
</dbReference>
<dbReference type="Proteomes" id="UP000287519">
    <property type="component" value="Unassembled WGS sequence"/>
</dbReference>
<keyword evidence="2" id="KW-0238">DNA-binding</keyword>
<accession>A0A402CKU7</accession>
<keyword evidence="1" id="KW-0805">Transcription regulation</keyword>
<dbReference type="PANTHER" id="PTHR44688:SF16">
    <property type="entry name" value="DNA-BINDING TRANSCRIPTIONAL ACTIVATOR DEVR_DOSR"/>
    <property type="match status" value="1"/>
</dbReference>
<proteinExistence type="predicted"/>
<keyword evidence="3" id="KW-0804">Transcription</keyword>
<evidence type="ECO:0000256" key="1">
    <source>
        <dbReference type="ARBA" id="ARBA00023015"/>
    </source>
</evidence>
<dbReference type="SUPFAM" id="SSF55874">
    <property type="entry name" value="ATPase domain of HSP90 chaperone/DNA topoisomerase II/histidine kinase"/>
    <property type="match status" value="1"/>
</dbReference>
<dbReference type="EMBL" id="BHYM01000091">
    <property type="protein sequence ID" value="GCE44270.1"/>
    <property type="molecule type" value="Genomic_DNA"/>
</dbReference>
<reference evidence="5 6" key="1">
    <citation type="submission" date="2018-11" db="EMBL/GenBank/DDBJ databases">
        <title>Microbial catabolism of amino acid.</title>
        <authorList>
            <person name="Hibi M."/>
            <person name="Ogawa J."/>
        </authorList>
    </citation>
    <scope>NUCLEOTIDE SEQUENCE [LARGE SCALE GENOMIC DNA]</scope>
    <source>
        <strain evidence="5 6">C31-06</strain>
    </source>
</reference>